<keyword evidence="3 7" id="KW-0812">Transmembrane</keyword>
<evidence type="ECO:0000256" key="2">
    <source>
        <dbReference type="ARBA" id="ARBA00022475"/>
    </source>
</evidence>
<proteinExistence type="inferred from homology"/>
<dbReference type="NCBIfam" id="NF038403">
    <property type="entry name" value="perm_prefix_1"/>
    <property type="match status" value="1"/>
</dbReference>
<keyword evidence="4 7" id="KW-1133">Transmembrane helix</keyword>
<evidence type="ECO:0000259" key="9">
    <source>
        <dbReference type="Pfam" id="PF12704"/>
    </source>
</evidence>
<gene>
    <name evidence="10" type="ordered locus">Acid_2492</name>
</gene>
<feature type="transmembrane region" description="Helical" evidence="7">
    <location>
        <begin position="378"/>
        <end position="400"/>
    </location>
</feature>
<feature type="transmembrane region" description="Helical" evidence="7">
    <location>
        <begin position="323"/>
        <end position="347"/>
    </location>
</feature>
<dbReference type="Pfam" id="PF12704">
    <property type="entry name" value="MacB_PCD"/>
    <property type="match status" value="2"/>
</dbReference>
<feature type="transmembrane region" description="Helical" evidence="7">
    <location>
        <begin position="717"/>
        <end position="739"/>
    </location>
</feature>
<dbReference type="KEGG" id="sus:Acid_2492"/>
<protein>
    <recommendedName>
        <fullName evidence="11">Permease</fullName>
    </recommendedName>
</protein>
<evidence type="ECO:0000256" key="5">
    <source>
        <dbReference type="ARBA" id="ARBA00023136"/>
    </source>
</evidence>
<comment type="subcellular location">
    <subcellularLocation>
        <location evidence="1">Cell membrane</location>
        <topology evidence="1">Multi-pass membrane protein</topology>
    </subcellularLocation>
</comment>
<dbReference type="GO" id="GO:0022857">
    <property type="term" value="F:transmembrane transporter activity"/>
    <property type="evidence" value="ECO:0007669"/>
    <property type="project" value="TreeGrafter"/>
</dbReference>
<dbReference type="InterPro" id="IPR017800">
    <property type="entry name" value="ADOP"/>
</dbReference>
<dbReference type="eggNOG" id="COG0577">
    <property type="taxonomic scope" value="Bacteria"/>
</dbReference>
<dbReference type="PANTHER" id="PTHR30572">
    <property type="entry name" value="MEMBRANE COMPONENT OF TRANSPORTER-RELATED"/>
    <property type="match status" value="1"/>
</dbReference>
<evidence type="ECO:0000313" key="10">
    <source>
        <dbReference type="EMBL" id="ABJ83481.1"/>
    </source>
</evidence>
<evidence type="ECO:0000256" key="1">
    <source>
        <dbReference type="ARBA" id="ARBA00004651"/>
    </source>
</evidence>
<dbReference type="InterPro" id="IPR025857">
    <property type="entry name" value="MacB_PCD"/>
</dbReference>
<keyword evidence="2" id="KW-1003">Cell membrane</keyword>
<dbReference type="AlphaFoldDB" id="Q024U5"/>
<feature type="transmembrane region" description="Helical" evidence="7">
    <location>
        <begin position="467"/>
        <end position="488"/>
    </location>
</feature>
<name>Q024U5_SOLUE</name>
<feature type="transmembrane region" description="Helical" evidence="7">
    <location>
        <begin position="760"/>
        <end position="785"/>
    </location>
</feature>
<feature type="domain" description="ABC3 transporter permease C-terminal" evidence="8">
    <location>
        <begin position="329"/>
        <end position="446"/>
    </location>
</feature>
<dbReference type="STRING" id="234267.Acid_2492"/>
<dbReference type="InterPro" id="IPR003838">
    <property type="entry name" value="ABC3_permease_C"/>
</dbReference>
<dbReference type="NCBIfam" id="TIGR03434">
    <property type="entry name" value="ADOP"/>
    <property type="match status" value="1"/>
</dbReference>
<feature type="transmembrane region" description="Helical" evidence="7">
    <location>
        <begin position="805"/>
        <end position="823"/>
    </location>
</feature>
<accession>Q024U5</accession>
<feature type="domain" description="MacB-like periplasmic core" evidence="9">
    <location>
        <begin position="507"/>
        <end position="687"/>
    </location>
</feature>
<dbReference type="Pfam" id="PF02687">
    <property type="entry name" value="FtsX"/>
    <property type="match status" value="2"/>
</dbReference>
<organism evidence="10">
    <name type="scientific">Solibacter usitatus (strain Ellin6076)</name>
    <dbReference type="NCBI Taxonomy" id="234267"/>
    <lineage>
        <taxon>Bacteria</taxon>
        <taxon>Pseudomonadati</taxon>
        <taxon>Acidobacteriota</taxon>
        <taxon>Terriglobia</taxon>
        <taxon>Bryobacterales</taxon>
        <taxon>Solibacteraceae</taxon>
        <taxon>Candidatus Solibacter</taxon>
    </lineage>
</organism>
<dbReference type="InParanoid" id="Q024U5"/>
<keyword evidence="5 7" id="KW-0472">Membrane</keyword>
<feature type="transmembrane region" description="Helical" evidence="7">
    <location>
        <begin position="420"/>
        <end position="441"/>
    </location>
</feature>
<comment type="similarity">
    <text evidence="6">Belongs to the ABC-4 integral membrane protein family.</text>
</comment>
<dbReference type="InterPro" id="IPR050250">
    <property type="entry name" value="Macrolide_Exporter_MacB"/>
</dbReference>
<evidence type="ECO:0000256" key="3">
    <source>
        <dbReference type="ARBA" id="ARBA00022692"/>
    </source>
</evidence>
<sequence length="840" mass="90367">MSWLSRLKNAVFPGRLDEELAEEMRDHLERRAEELEARGLDRREARRQAALRFGNVTGVRESSRELRLWAELEGSLQDVRYAWRGLLRNPIFAATAVASLGLAIGANTAIYSIVDAAVLRPLPVTDPDRLITLAKGDDDLFSFPRYEELRAAAGDGARLALVGGADRVEAKAWYDDAPYEEVTEQYCSANTFEVMGVGPAAGSLETRDGVVLSYEYWRRRFGGDGAIVGKWLAIDGRMYAIAGVAREGFSGAEPGRFVDVWIPVTMMDPAIFTNADVRLFHVMGRLAPGVERERLASMLRAGLTVNSGAHGVSAFRKTFARPLWILLGVAGCTLLIACANVASLLLARSTARSAEMALRVSLGARRARLVRQLLTESLMISVLAGLCGWAIAGAAAPALVTMVSTAASPVRLELAVDTRMLWFCAGVCGLCALFFGLLPAWQATRSRPMFALRHGAGQSARLRMGRLFVGIQVAFAFCLVTGGSGFLLSLHNLTAVDTGFDAKGVTVLTVSNTQQRDRQLAMLQEVQRRTAALPEVRGAATSWMPLLSGARRAQRVVLPGQRPSEREETFYRVSPGYLATLGTPLMSGRDFRPADNDDEPVPTIVNRAFARRYYGSEAVLGREFRRDDGVRHQIVGVAGNSHFGSLRDAAEGIAYMPMKPPRAFTLYVRSRLDAGSVAKMVERELETLGAGVRVRDVTTLEAIVGRTIVKERLLARIGGSFALLGLVLAAIGLFGLLNYSVTLKTKEIGIRAALGAQRMAICGLVLKDTALLIAGGLVVGLAGSLALMRATESLLFGVAAADGRVIGGAAVIFAGAAMIAAGLPARRAAAIDPVVALRQE</sequence>
<evidence type="ECO:0000256" key="4">
    <source>
        <dbReference type="ARBA" id="ARBA00022989"/>
    </source>
</evidence>
<dbReference type="GO" id="GO:0005886">
    <property type="term" value="C:plasma membrane"/>
    <property type="evidence" value="ECO:0007669"/>
    <property type="project" value="UniProtKB-SubCell"/>
</dbReference>
<evidence type="ECO:0000256" key="7">
    <source>
        <dbReference type="SAM" id="Phobius"/>
    </source>
</evidence>
<dbReference type="InterPro" id="IPR047928">
    <property type="entry name" value="Perm_prefix_1"/>
</dbReference>
<feature type="domain" description="MacB-like periplasmic core" evidence="9">
    <location>
        <begin position="94"/>
        <end position="300"/>
    </location>
</feature>
<evidence type="ECO:0008006" key="11">
    <source>
        <dbReference type="Google" id="ProtNLM"/>
    </source>
</evidence>
<dbReference type="OrthoDB" id="5933722at2"/>
<dbReference type="EMBL" id="CP000473">
    <property type="protein sequence ID" value="ABJ83481.1"/>
    <property type="molecule type" value="Genomic_DNA"/>
</dbReference>
<dbReference type="HOGENOM" id="CLU_009433_1_0_0"/>
<evidence type="ECO:0000259" key="8">
    <source>
        <dbReference type="Pfam" id="PF02687"/>
    </source>
</evidence>
<reference evidence="10" key="1">
    <citation type="submission" date="2006-10" db="EMBL/GenBank/DDBJ databases">
        <title>Complete sequence of Solibacter usitatus Ellin6076.</title>
        <authorList>
            <consortium name="US DOE Joint Genome Institute"/>
            <person name="Copeland A."/>
            <person name="Lucas S."/>
            <person name="Lapidus A."/>
            <person name="Barry K."/>
            <person name="Detter J.C."/>
            <person name="Glavina del Rio T."/>
            <person name="Hammon N."/>
            <person name="Israni S."/>
            <person name="Dalin E."/>
            <person name="Tice H."/>
            <person name="Pitluck S."/>
            <person name="Thompson L.S."/>
            <person name="Brettin T."/>
            <person name="Bruce D."/>
            <person name="Han C."/>
            <person name="Tapia R."/>
            <person name="Gilna P."/>
            <person name="Schmutz J."/>
            <person name="Larimer F."/>
            <person name="Land M."/>
            <person name="Hauser L."/>
            <person name="Kyrpides N."/>
            <person name="Mikhailova N."/>
            <person name="Janssen P.H."/>
            <person name="Kuske C.R."/>
            <person name="Richardson P."/>
        </authorList>
    </citation>
    <scope>NUCLEOTIDE SEQUENCE</scope>
    <source>
        <strain evidence="10">Ellin6076</strain>
    </source>
</reference>
<dbReference type="PANTHER" id="PTHR30572:SF4">
    <property type="entry name" value="ABC TRANSPORTER PERMEASE YTRF"/>
    <property type="match status" value="1"/>
</dbReference>
<evidence type="ECO:0000256" key="6">
    <source>
        <dbReference type="ARBA" id="ARBA00038076"/>
    </source>
</evidence>
<feature type="domain" description="ABC3 transporter permease C-terminal" evidence="8">
    <location>
        <begin position="720"/>
        <end position="833"/>
    </location>
</feature>